<reference evidence="1 2" key="1">
    <citation type="journal article" date="2018" name="PLoS Genet.">
        <title>Population sequencing reveals clonal diversity and ancestral inbreeding in the grapevine cultivar Chardonnay.</title>
        <authorList>
            <person name="Roach M.J."/>
            <person name="Johnson D.L."/>
            <person name="Bohlmann J."/>
            <person name="van Vuuren H.J."/>
            <person name="Jones S.J."/>
            <person name="Pretorius I.S."/>
            <person name="Schmidt S.A."/>
            <person name="Borneman A.R."/>
        </authorList>
    </citation>
    <scope>NUCLEOTIDE SEQUENCE [LARGE SCALE GENOMIC DNA]</scope>
    <source>
        <strain evidence="2">cv. Chardonnay</strain>
        <tissue evidence="1">Leaf</tissue>
    </source>
</reference>
<organism evidence="1 2">
    <name type="scientific">Vitis vinifera</name>
    <name type="common">Grape</name>
    <dbReference type="NCBI Taxonomy" id="29760"/>
    <lineage>
        <taxon>Eukaryota</taxon>
        <taxon>Viridiplantae</taxon>
        <taxon>Streptophyta</taxon>
        <taxon>Embryophyta</taxon>
        <taxon>Tracheophyta</taxon>
        <taxon>Spermatophyta</taxon>
        <taxon>Magnoliopsida</taxon>
        <taxon>eudicotyledons</taxon>
        <taxon>Gunneridae</taxon>
        <taxon>Pentapetalae</taxon>
        <taxon>rosids</taxon>
        <taxon>Vitales</taxon>
        <taxon>Vitaceae</taxon>
        <taxon>Viteae</taxon>
        <taxon>Vitis</taxon>
    </lineage>
</organism>
<dbReference type="AlphaFoldDB" id="A0A438EPD8"/>
<proteinExistence type="predicted"/>
<name>A0A438EPD8_VITVI</name>
<sequence length="275" mass="30642">MATKAAPKMSLKLLINKKDNKVVFTEAEYSFIDFLFNLLTWPIGTIVSFLPKENCLRNLHESINKLEEAYLLPNQSNDSPLKLNTPVDAILPFFDLPLSWSDRHVKDDLVTYMVANDLSVTPMSMTSTMALFKKYNISEVGVLEEKVVAIGLEEALLLLHCALHSKEALTKKSHILAHYPSVVCPFFHGDMASEANYIFSDTEKAEKGYVKGAVTDMVTDALVVKPLSTMSIVDLLNKSNINEVGGELEEKVVDSTMREVCDLTICSSFRLNSLS</sequence>
<comment type="caution">
    <text evidence="1">The sequence shown here is derived from an EMBL/GenBank/DDBJ whole genome shotgun (WGS) entry which is preliminary data.</text>
</comment>
<dbReference type="PANTHER" id="PTHR33103:SF19">
    <property type="entry name" value="OS09G0544700 PROTEIN"/>
    <property type="match status" value="1"/>
</dbReference>
<dbReference type="EMBL" id="QGNW01001226">
    <property type="protein sequence ID" value="RVW49478.1"/>
    <property type="molecule type" value="Genomic_DNA"/>
</dbReference>
<evidence type="ECO:0008006" key="3">
    <source>
        <dbReference type="Google" id="ProtNLM"/>
    </source>
</evidence>
<evidence type="ECO:0000313" key="1">
    <source>
        <dbReference type="EMBL" id="RVW49478.1"/>
    </source>
</evidence>
<gene>
    <name evidence="1" type="ORF">CK203_111139</name>
</gene>
<evidence type="ECO:0000313" key="2">
    <source>
        <dbReference type="Proteomes" id="UP000288805"/>
    </source>
</evidence>
<dbReference type="InterPro" id="IPR007750">
    <property type="entry name" value="DUF674"/>
</dbReference>
<dbReference type="PANTHER" id="PTHR33103">
    <property type="entry name" value="OS01G0153900 PROTEIN"/>
    <property type="match status" value="1"/>
</dbReference>
<dbReference type="Pfam" id="PF05056">
    <property type="entry name" value="DUF674"/>
    <property type="match status" value="3"/>
</dbReference>
<protein>
    <recommendedName>
        <fullName evidence="3">DUF674 domain-containing protein</fullName>
    </recommendedName>
</protein>
<accession>A0A438EPD8</accession>
<dbReference type="Proteomes" id="UP000288805">
    <property type="component" value="Unassembled WGS sequence"/>
</dbReference>